<accession>A0ABQ7PUH6</accession>
<dbReference type="EMBL" id="JAHIBW010000028">
    <property type="protein sequence ID" value="KAG7296632.1"/>
    <property type="molecule type" value="Genomic_DNA"/>
</dbReference>
<keyword evidence="1" id="KW-0812">Transmembrane</keyword>
<dbReference type="Proteomes" id="UP000823941">
    <property type="component" value="Chromosome 28"/>
</dbReference>
<sequence length="108" mass="12533">MRMLYQSIRYNVIAHTLKINKTVLSIVLIISSLFTKPQCVYKVLLYNIASTAPKNIDFTTFANGVFFINFYVTKCLIFCLVSKCTKICSKTTTKRPTHHWLEHTYIFA</sequence>
<evidence type="ECO:0000256" key="1">
    <source>
        <dbReference type="SAM" id="Phobius"/>
    </source>
</evidence>
<organism evidence="2 3">
    <name type="scientific">Plutella xylostella</name>
    <name type="common">Diamondback moth</name>
    <name type="synonym">Plutella maculipennis</name>
    <dbReference type="NCBI Taxonomy" id="51655"/>
    <lineage>
        <taxon>Eukaryota</taxon>
        <taxon>Metazoa</taxon>
        <taxon>Ecdysozoa</taxon>
        <taxon>Arthropoda</taxon>
        <taxon>Hexapoda</taxon>
        <taxon>Insecta</taxon>
        <taxon>Pterygota</taxon>
        <taxon>Neoptera</taxon>
        <taxon>Endopterygota</taxon>
        <taxon>Lepidoptera</taxon>
        <taxon>Glossata</taxon>
        <taxon>Ditrysia</taxon>
        <taxon>Yponomeutoidea</taxon>
        <taxon>Plutellidae</taxon>
        <taxon>Plutella</taxon>
    </lineage>
</organism>
<protein>
    <submittedName>
        <fullName evidence="2">Uncharacterized protein</fullName>
    </submittedName>
</protein>
<name>A0ABQ7PUH6_PLUXY</name>
<feature type="transmembrane region" description="Helical" evidence="1">
    <location>
        <begin position="59"/>
        <end position="81"/>
    </location>
</feature>
<keyword evidence="1" id="KW-1133">Transmembrane helix</keyword>
<comment type="caution">
    <text evidence="2">The sequence shown here is derived from an EMBL/GenBank/DDBJ whole genome shotgun (WGS) entry which is preliminary data.</text>
</comment>
<keyword evidence="3" id="KW-1185">Reference proteome</keyword>
<reference evidence="2 3" key="1">
    <citation type="submission" date="2021-06" db="EMBL/GenBank/DDBJ databases">
        <title>A haploid diamondback moth (Plutella xylostella L.) genome assembly resolves 31 chromosomes and identifies a diamide resistance mutation.</title>
        <authorList>
            <person name="Ward C.M."/>
            <person name="Perry K.D."/>
            <person name="Baker G."/>
            <person name="Powis K."/>
            <person name="Heckel D.G."/>
            <person name="Baxter S.W."/>
        </authorList>
    </citation>
    <scope>NUCLEOTIDE SEQUENCE [LARGE SCALE GENOMIC DNA]</scope>
    <source>
        <strain evidence="2 3">LV</strain>
        <tissue evidence="2">Single pupa</tissue>
    </source>
</reference>
<proteinExistence type="predicted"/>
<evidence type="ECO:0000313" key="2">
    <source>
        <dbReference type="EMBL" id="KAG7296632.1"/>
    </source>
</evidence>
<gene>
    <name evidence="2" type="ORF">JYU34_020448</name>
</gene>
<evidence type="ECO:0000313" key="3">
    <source>
        <dbReference type="Proteomes" id="UP000823941"/>
    </source>
</evidence>
<keyword evidence="1" id="KW-0472">Membrane</keyword>